<dbReference type="InterPro" id="IPR023395">
    <property type="entry name" value="MCP_dom_sf"/>
</dbReference>
<evidence type="ECO:0000313" key="11">
    <source>
        <dbReference type="Proteomes" id="UP000001396"/>
    </source>
</evidence>
<keyword evidence="5" id="KW-0677">Repeat</keyword>
<dbReference type="InterPro" id="IPR044712">
    <property type="entry name" value="SLC25A32-like"/>
</dbReference>
<dbReference type="PROSITE" id="PS50920">
    <property type="entry name" value="SOLCAR"/>
    <property type="match status" value="3"/>
</dbReference>
<sequence>MLLMTHRNTIGSFEDEPAVYIPPRGPKEKEFNLLIEVISGTLAGMISCFTFYPLECLEAKLQVNAGKKKSYQPRSPVDIARSIIKQEGIRGLYQGVTPTVIGNAVNWGVYFSVYRFTNHWLSTESSIQSPLICHSLSAINAGIITTAVVNPFWVLKIRLATSKKYNGMTDCFKSILKNEGISGFWKGVGPSFMGVSEGLVQFVTYEQILERIRQNNKGNIGVAGYLMSGGTARLVAGLVTYPYLLLRSSLQSESCQYTSISDAITQIYKSEGLKGFYRGLGPNLLRSVPPAAMMLYIVEFFRNSLTSILY</sequence>
<evidence type="ECO:0000256" key="6">
    <source>
        <dbReference type="ARBA" id="ARBA00022989"/>
    </source>
</evidence>
<protein>
    <submittedName>
        <fullName evidence="10">Mitochondrial substrate carrier family protein</fullName>
    </submittedName>
</protein>
<keyword evidence="6" id="KW-1133">Transmembrane helix</keyword>
<organism evidence="10 11">
    <name type="scientific">Heterostelium pallidum (strain ATCC 26659 / Pp 5 / PN500)</name>
    <name type="common">Cellular slime mold</name>
    <name type="synonym">Polysphondylium pallidum</name>
    <dbReference type="NCBI Taxonomy" id="670386"/>
    <lineage>
        <taxon>Eukaryota</taxon>
        <taxon>Amoebozoa</taxon>
        <taxon>Evosea</taxon>
        <taxon>Eumycetozoa</taxon>
        <taxon>Dictyostelia</taxon>
        <taxon>Acytosteliales</taxon>
        <taxon>Acytosteliaceae</taxon>
        <taxon>Heterostelium</taxon>
    </lineage>
</organism>
<evidence type="ECO:0000256" key="9">
    <source>
        <dbReference type="RuleBase" id="RU000488"/>
    </source>
</evidence>
<reference evidence="10 11" key="1">
    <citation type="journal article" date="2011" name="Genome Res.">
        <title>Phylogeny-wide analysis of social amoeba genomes highlights ancient origins for complex intercellular communication.</title>
        <authorList>
            <person name="Heidel A.J."/>
            <person name="Lawal H.M."/>
            <person name="Felder M."/>
            <person name="Schilde C."/>
            <person name="Helps N.R."/>
            <person name="Tunggal B."/>
            <person name="Rivero F."/>
            <person name="John U."/>
            <person name="Schleicher M."/>
            <person name="Eichinger L."/>
            <person name="Platzer M."/>
            <person name="Noegel A.A."/>
            <person name="Schaap P."/>
            <person name="Gloeckner G."/>
        </authorList>
    </citation>
    <scope>NUCLEOTIDE SEQUENCE [LARGE SCALE GENOMIC DNA]</scope>
    <source>
        <strain evidence="11">ATCC 26659 / Pp 5 / PN500</strain>
    </source>
</reference>
<evidence type="ECO:0000256" key="2">
    <source>
        <dbReference type="ARBA" id="ARBA00006375"/>
    </source>
</evidence>
<evidence type="ECO:0000256" key="1">
    <source>
        <dbReference type="ARBA" id="ARBA00004141"/>
    </source>
</evidence>
<dbReference type="PANTHER" id="PTHR45683">
    <property type="entry name" value="MITOCHONDRIAL NICOTINAMIDE ADENINE DINUCLEOTIDE TRANSPORTER 1-RELATED-RELATED"/>
    <property type="match status" value="1"/>
</dbReference>
<comment type="caution">
    <text evidence="10">The sequence shown here is derived from an EMBL/GenBank/DDBJ whole genome shotgun (WGS) entry which is preliminary data.</text>
</comment>
<keyword evidence="3 9" id="KW-0813">Transport</keyword>
<feature type="repeat" description="Solcar" evidence="8">
    <location>
        <begin position="31"/>
        <end position="120"/>
    </location>
</feature>
<dbReference type="RefSeq" id="XP_020431308.1">
    <property type="nucleotide sequence ID" value="XM_020578844.1"/>
</dbReference>
<accession>D3BHL0</accession>
<dbReference type="Gene3D" id="1.50.40.10">
    <property type="entry name" value="Mitochondrial carrier domain"/>
    <property type="match status" value="1"/>
</dbReference>
<evidence type="ECO:0000256" key="8">
    <source>
        <dbReference type="PROSITE-ProRule" id="PRU00282"/>
    </source>
</evidence>
<dbReference type="PRINTS" id="PR00784">
    <property type="entry name" value="MTUNCOUPLING"/>
</dbReference>
<evidence type="ECO:0000256" key="7">
    <source>
        <dbReference type="ARBA" id="ARBA00023136"/>
    </source>
</evidence>
<dbReference type="OMA" id="IVNPFWV"/>
<dbReference type="Proteomes" id="UP000001396">
    <property type="component" value="Unassembled WGS sequence"/>
</dbReference>
<evidence type="ECO:0000256" key="5">
    <source>
        <dbReference type="ARBA" id="ARBA00022737"/>
    </source>
</evidence>
<feature type="repeat" description="Solcar" evidence="8">
    <location>
        <begin position="129"/>
        <end position="211"/>
    </location>
</feature>
<dbReference type="GO" id="GO:0016020">
    <property type="term" value="C:membrane"/>
    <property type="evidence" value="ECO:0007669"/>
    <property type="project" value="UniProtKB-SubCell"/>
</dbReference>
<gene>
    <name evidence="10" type="primary">mcfI</name>
    <name evidence="10" type="ORF">PPL_08013</name>
</gene>
<dbReference type="InterPro" id="IPR018108">
    <property type="entry name" value="MCP_transmembrane"/>
</dbReference>
<dbReference type="AlphaFoldDB" id="D3BHL0"/>
<comment type="subcellular location">
    <subcellularLocation>
        <location evidence="1">Membrane</location>
        <topology evidence="1">Multi-pass membrane protein</topology>
    </subcellularLocation>
</comment>
<proteinExistence type="inferred from homology"/>
<feature type="repeat" description="Solcar" evidence="8">
    <location>
        <begin position="220"/>
        <end position="304"/>
    </location>
</feature>
<dbReference type="GO" id="GO:0015215">
    <property type="term" value="F:nucleotide transmembrane transporter activity"/>
    <property type="evidence" value="ECO:0007669"/>
    <property type="project" value="UniProtKB-ARBA"/>
</dbReference>
<evidence type="ECO:0000256" key="3">
    <source>
        <dbReference type="ARBA" id="ARBA00022448"/>
    </source>
</evidence>
<dbReference type="InterPro" id="IPR002067">
    <property type="entry name" value="MCP"/>
</dbReference>
<comment type="similarity">
    <text evidence="2 9">Belongs to the mitochondrial carrier (TC 2.A.29) family.</text>
</comment>
<dbReference type="SUPFAM" id="SSF103506">
    <property type="entry name" value="Mitochondrial carrier"/>
    <property type="match status" value="1"/>
</dbReference>
<dbReference type="EMBL" id="ADBJ01000036">
    <property type="protein sequence ID" value="EFA79187.1"/>
    <property type="molecule type" value="Genomic_DNA"/>
</dbReference>
<keyword evidence="7 8" id="KW-0472">Membrane</keyword>
<name>D3BHL0_HETP5</name>
<evidence type="ECO:0000256" key="4">
    <source>
        <dbReference type="ARBA" id="ARBA00022692"/>
    </source>
</evidence>
<dbReference type="GeneID" id="31363492"/>
<keyword evidence="11" id="KW-1185">Reference proteome</keyword>
<dbReference type="Pfam" id="PF00153">
    <property type="entry name" value="Mito_carr"/>
    <property type="match status" value="3"/>
</dbReference>
<keyword evidence="4 8" id="KW-0812">Transmembrane</keyword>
<evidence type="ECO:0000313" key="10">
    <source>
        <dbReference type="EMBL" id="EFA79187.1"/>
    </source>
</evidence>
<dbReference type="InParanoid" id="D3BHL0"/>